<proteinExistence type="predicted"/>
<evidence type="ECO:0000313" key="1">
    <source>
        <dbReference type="EnsemblPlants" id="cds.evm.model.01.1827"/>
    </source>
</evidence>
<dbReference type="AlphaFoldDB" id="A0A803NIM8"/>
<dbReference type="EnsemblPlants" id="evm.model.01.1827">
    <property type="protein sequence ID" value="cds.evm.model.01.1827"/>
    <property type="gene ID" value="evm.TU.01.1827"/>
</dbReference>
<evidence type="ECO:0008006" key="3">
    <source>
        <dbReference type="Google" id="ProtNLM"/>
    </source>
</evidence>
<name>A0A803NIM8_CANSA</name>
<sequence length="268" mass="31636">MSELHKKRLIEKLQTYALSFSEACVYRKQHKIKFTIATLNKKAVLQPSMLHTKTIKYRRGFEWKVQGVVLVVDDELSSLRMNKTLVLVPRPEDKKRRKKSWKKFHMKWLWGCLMYVMVSTRPDIAHALSILSRFISNPMINHWRALKWLLRYLSGTSDIGLTYKRIFEKITLKVYVNVDYESSKDTGRSTISYEFQTNGDCIRWKSYLQSIVALSTIEDEFMVNIEAFKEEIWLQEILKELKLLDGKVRPIFESFVQESSLSGEDKTH</sequence>
<dbReference type="PANTHER" id="PTHR11439:SF491">
    <property type="entry name" value="INTEGRASE CATALYTIC DOMAIN-CONTAINING PROTEIN"/>
    <property type="match status" value="1"/>
</dbReference>
<protein>
    <recommendedName>
        <fullName evidence="3">Retrovirus-related Pol polyprotein from transposon TNT 1-94</fullName>
    </recommendedName>
</protein>
<dbReference type="Proteomes" id="UP000596661">
    <property type="component" value="Chromosome 1"/>
</dbReference>
<keyword evidence="2" id="KW-1185">Reference proteome</keyword>
<accession>A0A803NIM8</accession>
<reference evidence="1" key="1">
    <citation type="submission" date="2018-11" db="EMBL/GenBank/DDBJ databases">
        <authorList>
            <person name="Grassa J C."/>
        </authorList>
    </citation>
    <scope>NUCLEOTIDE SEQUENCE [LARGE SCALE GENOMIC DNA]</scope>
</reference>
<reference evidence="1" key="2">
    <citation type="submission" date="2021-03" db="UniProtKB">
        <authorList>
            <consortium name="EnsemblPlants"/>
        </authorList>
    </citation>
    <scope>IDENTIFICATION</scope>
</reference>
<evidence type="ECO:0000313" key="2">
    <source>
        <dbReference type="Proteomes" id="UP000596661"/>
    </source>
</evidence>
<dbReference type="PANTHER" id="PTHR11439">
    <property type="entry name" value="GAG-POL-RELATED RETROTRANSPOSON"/>
    <property type="match status" value="1"/>
</dbReference>
<dbReference type="EMBL" id="UZAU01000050">
    <property type="status" value="NOT_ANNOTATED_CDS"/>
    <property type="molecule type" value="Genomic_DNA"/>
</dbReference>
<dbReference type="Gramene" id="evm.model.01.1827">
    <property type="protein sequence ID" value="cds.evm.model.01.1827"/>
    <property type="gene ID" value="evm.TU.01.1827"/>
</dbReference>
<organism evidence="1 2">
    <name type="scientific">Cannabis sativa</name>
    <name type="common">Hemp</name>
    <name type="synonym">Marijuana</name>
    <dbReference type="NCBI Taxonomy" id="3483"/>
    <lineage>
        <taxon>Eukaryota</taxon>
        <taxon>Viridiplantae</taxon>
        <taxon>Streptophyta</taxon>
        <taxon>Embryophyta</taxon>
        <taxon>Tracheophyta</taxon>
        <taxon>Spermatophyta</taxon>
        <taxon>Magnoliopsida</taxon>
        <taxon>eudicotyledons</taxon>
        <taxon>Gunneridae</taxon>
        <taxon>Pentapetalae</taxon>
        <taxon>rosids</taxon>
        <taxon>fabids</taxon>
        <taxon>Rosales</taxon>
        <taxon>Cannabaceae</taxon>
        <taxon>Cannabis</taxon>
    </lineage>
</organism>